<dbReference type="GO" id="GO:0022857">
    <property type="term" value="F:transmembrane transporter activity"/>
    <property type="evidence" value="ECO:0007669"/>
    <property type="project" value="InterPro"/>
</dbReference>
<feature type="transmembrane region" description="Helical" evidence="5">
    <location>
        <begin position="51"/>
        <end position="72"/>
    </location>
</feature>
<sequence length="429" mass="46791">MDTAYDTQRIGKSRWLRVGLIVFVSYLVAFADRTNIGVAAPQMAHDLQLGTTITGALLGAFFWGYLVTQIPGGWISTRIGPRRVIAVSMFITGLMACLTGMVHTLPALIAVRVVMGLAEGVIWPSFSVIFVRWFPARERARGIAFAQYALPLSSVLMAPLAGWMIDVFHWKTMFVLQGLPAIFMAVLVWMFVSDDPTTDRWLSSAERDFITQQRLAGTGADGSFGSVLKRSTVWLLAIVALSWIMVIFSFGLWMPSLIKQYFPHGYAAVGWLTALPSLFGALSMFVNSWLSDKPSTISRGWFVAVPLVVAGAALLAQHYIEGGVVFTMVMFCIAGAGLFSPAGTWWAWVISKVPRNQAAPSVAMINMFASFGGVVGPLIVGFYARGGNLSSSFYILGYFLFGAAAVIALLIHRTQQRDIEAPTVPLALH</sequence>
<evidence type="ECO:0000313" key="7">
    <source>
        <dbReference type="EMBL" id="VVD33445.1"/>
    </source>
</evidence>
<dbReference type="InterPro" id="IPR050382">
    <property type="entry name" value="MFS_Na/Anion_cotransporter"/>
</dbReference>
<dbReference type="PANTHER" id="PTHR11662">
    <property type="entry name" value="SOLUTE CARRIER FAMILY 17"/>
    <property type="match status" value="1"/>
</dbReference>
<feature type="transmembrane region" description="Helical" evidence="5">
    <location>
        <begin position="391"/>
        <end position="411"/>
    </location>
</feature>
<dbReference type="InterPro" id="IPR020846">
    <property type="entry name" value="MFS_dom"/>
</dbReference>
<dbReference type="RefSeq" id="WP_007177726.1">
    <property type="nucleotide sequence ID" value="NZ_LR699554.1"/>
</dbReference>
<dbReference type="Proteomes" id="UP000325811">
    <property type="component" value="Chromosome II"/>
</dbReference>
<proteinExistence type="predicted"/>
<feature type="transmembrane region" description="Helical" evidence="5">
    <location>
        <begin position="362"/>
        <end position="385"/>
    </location>
</feature>
<feature type="transmembrane region" description="Helical" evidence="5">
    <location>
        <begin position="233"/>
        <end position="254"/>
    </location>
</feature>
<dbReference type="InterPro" id="IPR036259">
    <property type="entry name" value="MFS_trans_sf"/>
</dbReference>
<evidence type="ECO:0000259" key="6">
    <source>
        <dbReference type="PROSITE" id="PS50850"/>
    </source>
</evidence>
<evidence type="ECO:0000313" key="8">
    <source>
        <dbReference type="Proteomes" id="UP000325811"/>
    </source>
</evidence>
<feature type="transmembrane region" description="Helical" evidence="5">
    <location>
        <begin position="174"/>
        <end position="192"/>
    </location>
</feature>
<dbReference type="AlphaFoldDB" id="A0A5Q4ZJ68"/>
<dbReference type="EMBL" id="LR699554">
    <property type="protein sequence ID" value="VVD33445.1"/>
    <property type="molecule type" value="Genomic_DNA"/>
</dbReference>
<keyword evidence="3 5" id="KW-1133">Transmembrane helix</keyword>
<dbReference type="InterPro" id="IPR011701">
    <property type="entry name" value="MFS"/>
</dbReference>
<accession>A0A5Q4ZJ68</accession>
<evidence type="ECO:0000256" key="4">
    <source>
        <dbReference type="ARBA" id="ARBA00023136"/>
    </source>
</evidence>
<feature type="domain" description="Major facilitator superfamily (MFS) profile" evidence="6">
    <location>
        <begin position="18"/>
        <end position="415"/>
    </location>
</feature>
<dbReference type="CDD" id="cd17319">
    <property type="entry name" value="MFS_ExuT_GudP_like"/>
    <property type="match status" value="1"/>
</dbReference>
<dbReference type="SUPFAM" id="SSF103473">
    <property type="entry name" value="MFS general substrate transporter"/>
    <property type="match status" value="1"/>
</dbReference>
<dbReference type="KEGG" id="pdio:PDMSB3_2161.1"/>
<feature type="transmembrane region" description="Helical" evidence="5">
    <location>
        <begin position="143"/>
        <end position="162"/>
    </location>
</feature>
<dbReference type="Pfam" id="PF07690">
    <property type="entry name" value="MFS_1"/>
    <property type="match status" value="1"/>
</dbReference>
<reference evidence="7 8" key="1">
    <citation type="submission" date="2019-08" db="EMBL/GenBank/DDBJ databases">
        <authorList>
            <person name="Herpell B J."/>
        </authorList>
    </citation>
    <scope>NUCLEOTIDE SEQUENCE [LARGE SCALE GENOMIC DNA]</scope>
    <source>
        <strain evidence="8">Msb3</strain>
    </source>
</reference>
<dbReference type="GO" id="GO:0016020">
    <property type="term" value="C:membrane"/>
    <property type="evidence" value="ECO:0007669"/>
    <property type="project" value="UniProtKB-SubCell"/>
</dbReference>
<gene>
    <name evidence="7" type="ORF">PDMSB3_2161</name>
</gene>
<dbReference type="PROSITE" id="PS50850">
    <property type="entry name" value="MFS"/>
    <property type="match status" value="1"/>
</dbReference>
<feature type="transmembrane region" description="Helical" evidence="5">
    <location>
        <begin position="15"/>
        <end position="31"/>
    </location>
</feature>
<keyword evidence="8" id="KW-1185">Reference proteome</keyword>
<evidence type="ECO:0000256" key="3">
    <source>
        <dbReference type="ARBA" id="ARBA00022989"/>
    </source>
</evidence>
<protein>
    <submittedName>
        <fullName evidence="7">Sugar phosphate permease</fullName>
    </submittedName>
</protein>
<dbReference type="Gene3D" id="1.20.1250.20">
    <property type="entry name" value="MFS general substrate transporter like domains"/>
    <property type="match status" value="2"/>
</dbReference>
<dbReference type="PANTHER" id="PTHR11662:SF399">
    <property type="entry name" value="FI19708P1-RELATED"/>
    <property type="match status" value="1"/>
</dbReference>
<feature type="transmembrane region" description="Helical" evidence="5">
    <location>
        <begin position="301"/>
        <end position="320"/>
    </location>
</feature>
<evidence type="ECO:0000256" key="1">
    <source>
        <dbReference type="ARBA" id="ARBA00004141"/>
    </source>
</evidence>
<feature type="transmembrane region" description="Helical" evidence="5">
    <location>
        <begin position="266"/>
        <end position="289"/>
    </location>
</feature>
<feature type="transmembrane region" description="Helical" evidence="5">
    <location>
        <begin position="109"/>
        <end position="131"/>
    </location>
</feature>
<evidence type="ECO:0000256" key="5">
    <source>
        <dbReference type="SAM" id="Phobius"/>
    </source>
</evidence>
<evidence type="ECO:0000256" key="2">
    <source>
        <dbReference type="ARBA" id="ARBA00022692"/>
    </source>
</evidence>
<feature type="transmembrane region" description="Helical" evidence="5">
    <location>
        <begin position="84"/>
        <end position="103"/>
    </location>
</feature>
<keyword evidence="2 5" id="KW-0812">Transmembrane</keyword>
<organism evidence="7 8">
    <name type="scientific">Paraburkholderia dioscoreae</name>
    <dbReference type="NCBI Taxonomy" id="2604047"/>
    <lineage>
        <taxon>Bacteria</taxon>
        <taxon>Pseudomonadati</taxon>
        <taxon>Pseudomonadota</taxon>
        <taxon>Betaproteobacteria</taxon>
        <taxon>Burkholderiales</taxon>
        <taxon>Burkholderiaceae</taxon>
        <taxon>Paraburkholderia</taxon>
    </lineage>
</organism>
<name>A0A5Q4ZJ68_9BURK</name>
<feature type="transmembrane region" description="Helical" evidence="5">
    <location>
        <begin position="326"/>
        <end position="350"/>
    </location>
</feature>
<keyword evidence="4 5" id="KW-0472">Membrane</keyword>
<comment type="subcellular location">
    <subcellularLocation>
        <location evidence="1">Membrane</location>
        <topology evidence="1">Multi-pass membrane protein</topology>
    </subcellularLocation>
</comment>